<name>A0ABV4M639_9VIBR</name>
<keyword evidence="1" id="KW-0732">Signal</keyword>
<gene>
    <name evidence="2" type="ORF">ACED38_08840</name>
</gene>
<dbReference type="EMBL" id="JBGOOT010000005">
    <property type="protein sequence ID" value="MEZ8194995.1"/>
    <property type="molecule type" value="Genomic_DNA"/>
</dbReference>
<dbReference type="InterPro" id="IPR011250">
    <property type="entry name" value="OMP/PagP_B-barrel"/>
</dbReference>
<organism evidence="2 3">
    <name type="scientific">Vibrio cortegadensis</name>
    <dbReference type="NCBI Taxonomy" id="1328770"/>
    <lineage>
        <taxon>Bacteria</taxon>
        <taxon>Pseudomonadati</taxon>
        <taxon>Pseudomonadota</taxon>
        <taxon>Gammaproteobacteria</taxon>
        <taxon>Vibrionales</taxon>
        <taxon>Vibrionaceae</taxon>
        <taxon>Vibrio</taxon>
    </lineage>
</organism>
<comment type="caution">
    <text evidence="2">The sequence shown here is derived from an EMBL/GenBank/DDBJ whole genome shotgun (WGS) entry which is preliminary data.</text>
</comment>
<dbReference type="Proteomes" id="UP001569153">
    <property type="component" value="Unassembled WGS sequence"/>
</dbReference>
<dbReference type="PIRSF" id="PIRSF028680">
    <property type="entry name" value="UCP028680"/>
    <property type="match status" value="1"/>
</dbReference>
<feature type="signal peptide" evidence="1">
    <location>
        <begin position="1"/>
        <end position="22"/>
    </location>
</feature>
<keyword evidence="3" id="KW-1185">Reference proteome</keyword>
<dbReference type="InterPro" id="IPR016895">
    <property type="entry name" value="UCP028680"/>
</dbReference>
<evidence type="ECO:0000313" key="3">
    <source>
        <dbReference type="Proteomes" id="UP001569153"/>
    </source>
</evidence>
<feature type="chain" id="PRO_5046358010" evidence="1">
    <location>
        <begin position="23"/>
        <end position="157"/>
    </location>
</feature>
<sequence>MKEWIMRLLICLLTLIAPACFATTLPQLPSSLNASPHQFFLSSENQFNEKFDVWNIDGGYSYNLFNSVDLYVGAHVNNSALGSDNGFLSGVSYKVSERIIVKSTLRSTNVEINNEKQGVMAAEISSRMRLSDNLDLHATLDYQEWQQGIEVGLGFRF</sequence>
<proteinExistence type="predicted"/>
<evidence type="ECO:0000256" key="1">
    <source>
        <dbReference type="SAM" id="SignalP"/>
    </source>
</evidence>
<dbReference type="RefSeq" id="WP_029203204.1">
    <property type="nucleotide sequence ID" value="NZ_AP025472.1"/>
</dbReference>
<reference evidence="2 3" key="1">
    <citation type="submission" date="2024-06" db="EMBL/GenBank/DDBJ databases">
        <authorList>
            <person name="Steensen K."/>
            <person name="Seneca J."/>
            <person name="Bartlau N."/>
            <person name="Yu A.X."/>
            <person name="Polz M.F."/>
        </authorList>
    </citation>
    <scope>NUCLEOTIDE SEQUENCE [LARGE SCALE GENOMIC DNA]</scope>
    <source>
        <strain evidence="2 3">FF146</strain>
    </source>
</reference>
<accession>A0ABV4M639</accession>
<dbReference type="SUPFAM" id="SSF56925">
    <property type="entry name" value="OMPA-like"/>
    <property type="match status" value="1"/>
</dbReference>
<protein>
    <submittedName>
        <fullName evidence="2">Ribonuclease regulator</fullName>
    </submittedName>
</protein>
<evidence type="ECO:0000313" key="2">
    <source>
        <dbReference type="EMBL" id="MEZ8194995.1"/>
    </source>
</evidence>